<dbReference type="Proteomes" id="UP000321479">
    <property type="component" value="Chromosome"/>
</dbReference>
<proteinExistence type="predicted"/>
<feature type="transmembrane region" description="Helical" evidence="1">
    <location>
        <begin position="179"/>
        <end position="206"/>
    </location>
</feature>
<keyword evidence="1" id="KW-0812">Transmembrane</keyword>
<protein>
    <recommendedName>
        <fullName evidence="4">Glycosyltransferase RgtA/B/C/D-like domain-containing protein</fullName>
    </recommendedName>
</protein>
<organism evidence="2 3">
    <name type="scientific">Mucilaginibacter ginsenosidivorans</name>
    <dbReference type="NCBI Taxonomy" id="398053"/>
    <lineage>
        <taxon>Bacteria</taxon>
        <taxon>Pseudomonadati</taxon>
        <taxon>Bacteroidota</taxon>
        <taxon>Sphingobacteriia</taxon>
        <taxon>Sphingobacteriales</taxon>
        <taxon>Sphingobacteriaceae</taxon>
        <taxon>Mucilaginibacter</taxon>
    </lineage>
</organism>
<dbReference type="RefSeq" id="WP_147031158.1">
    <property type="nucleotide sequence ID" value="NZ_CP042436.1"/>
</dbReference>
<name>A0A5B8UW71_9SPHI</name>
<evidence type="ECO:0000313" key="2">
    <source>
        <dbReference type="EMBL" id="QEC62581.1"/>
    </source>
</evidence>
<reference evidence="2 3" key="1">
    <citation type="journal article" date="2017" name="Curr. Microbiol.">
        <title>Mucilaginibacter ginsenosidivorans sp. nov., Isolated from Soil of Ginseng Field.</title>
        <authorList>
            <person name="Kim M.M."/>
            <person name="Siddiqi M.Z."/>
            <person name="Im W.T."/>
        </authorList>
    </citation>
    <scope>NUCLEOTIDE SEQUENCE [LARGE SCALE GENOMIC DNA]</scope>
    <source>
        <strain evidence="2 3">Gsoil 3017</strain>
    </source>
</reference>
<dbReference type="OrthoDB" id="796333at2"/>
<accession>A0A5B8UW71</accession>
<feature type="transmembrane region" description="Helical" evidence="1">
    <location>
        <begin position="12"/>
        <end position="35"/>
    </location>
</feature>
<dbReference type="KEGG" id="mgin:FRZ54_08255"/>
<dbReference type="AlphaFoldDB" id="A0A5B8UW71"/>
<feature type="transmembrane region" description="Helical" evidence="1">
    <location>
        <begin position="297"/>
        <end position="319"/>
    </location>
</feature>
<keyword evidence="1" id="KW-1133">Transmembrane helix</keyword>
<keyword evidence="1" id="KW-0472">Membrane</keyword>
<sequence length="523" mass="58276">MITAYQNLPKAIMAFLYLAVIVLGIMIFIAPPSIFPDPANGFRVMRSMQLGGGFNRLITPDADNLTKNTSEFLTWWSPGQYLVPYTFKLLIGVNTGQASALTITLCQLLGLGGFYAFFKKIGFSPLISSLSLLFIACQQFFVVPYVFYNGGEILLFAFLGWFLYGCTAINTVGWQLTLFVLLAGWIGFFCKSSVVWMYAAGLLFLWMRLSSLRPSAEWIRNAVWIGLPAIVSMVSIWLFFLSKGQNPASVSAGVKLSLKAIFFPLASPILSGFSVDDLSHGLIYHTGKAIFSNTEAIILLALLAFLSLWLIQGVVRAVPDKNYKLLVRVFYIASVIFFCIAYLRQMTISYEARHFRIIGLIVVPGVLYLLSKVKLPVYRVAFGLIWAGIAVSSVIYIVKGYSFNGTKSARGFSGIAQQAIDQKALNEVIALDKKNRDAIFVFVNESLGLEIRHNRVVTLNPIGDDLRIDYDDYEQGGHAGPLYIILPESYAGPKEKFILKSFPDYKGWYGSMLSDNYVMYEAK</sequence>
<feature type="transmembrane region" description="Helical" evidence="1">
    <location>
        <begin position="98"/>
        <end position="118"/>
    </location>
</feature>
<evidence type="ECO:0008006" key="4">
    <source>
        <dbReference type="Google" id="ProtNLM"/>
    </source>
</evidence>
<gene>
    <name evidence="2" type="ORF">FRZ54_08255</name>
</gene>
<feature type="transmembrane region" description="Helical" evidence="1">
    <location>
        <begin position="153"/>
        <end position="172"/>
    </location>
</feature>
<dbReference type="EMBL" id="CP042436">
    <property type="protein sequence ID" value="QEC62581.1"/>
    <property type="molecule type" value="Genomic_DNA"/>
</dbReference>
<feature type="transmembrane region" description="Helical" evidence="1">
    <location>
        <begin position="218"/>
        <end position="241"/>
    </location>
</feature>
<feature type="transmembrane region" description="Helical" evidence="1">
    <location>
        <begin position="325"/>
        <end position="343"/>
    </location>
</feature>
<feature type="transmembrane region" description="Helical" evidence="1">
    <location>
        <begin position="355"/>
        <end position="371"/>
    </location>
</feature>
<feature type="transmembrane region" description="Helical" evidence="1">
    <location>
        <begin position="130"/>
        <end position="147"/>
    </location>
</feature>
<feature type="transmembrane region" description="Helical" evidence="1">
    <location>
        <begin position="377"/>
        <end position="398"/>
    </location>
</feature>
<keyword evidence="3" id="KW-1185">Reference proteome</keyword>
<evidence type="ECO:0000256" key="1">
    <source>
        <dbReference type="SAM" id="Phobius"/>
    </source>
</evidence>
<evidence type="ECO:0000313" key="3">
    <source>
        <dbReference type="Proteomes" id="UP000321479"/>
    </source>
</evidence>